<dbReference type="InterPro" id="IPR050993">
    <property type="entry name" value="Isochorismatase_domain"/>
</dbReference>
<dbReference type="SUPFAM" id="SSF52499">
    <property type="entry name" value="Isochorismatase-like hydrolases"/>
    <property type="match status" value="1"/>
</dbReference>
<feature type="domain" description="Isochorismatase-like" evidence="1">
    <location>
        <begin position="9"/>
        <end position="158"/>
    </location>
</feature>
<sequence length="184" mass="20725">MIANAEKSQLIVIDVQEKLSASMPQEVLNKMIKRIELLITASHGLDIPYICTEQYPNGLGKTLPQMQSFLSQAKYVEKTSFDCTADPIFSRYLVRTRPQIFLLGMETHICILQTALSLIAKGKEVFIIEDAIVSRNILNKQNALSRLRQAGCIVTNAESVIFEWIKSSDHDLFKTLAPLIKDID</sequence>
<evidence type="ECO:0000259" key="1">
    <source>
        <dbReference type="Pfam" id="PF00857"/>
    </source>
</evidence>
<proteinExistence type="predicted"/>
<dbReference type="OrthoDB" id="9796958at2"/>
<dbReference type="GO" id="GO:0016787">
    <property type="term" value="F:hydrolase activity"/>
    <property type="evidence" value="ECO:0007669"/>
    <property type="project" value="UniProtKB-KW"/>
</dbReference>
<keyword evidence="2" id="KW-0378">Hydrolase</keyword>
<dbReference type="InterPro" id="IPR036380">
    <property type="entry name" value="Isochorismatase-like_sf"/>
</dbReference>
<dbReference type="Pfam" id="PF00857">
    <property type="entry name" value="Isochorismatase"/>
    <property type="match status" value="1"/>
</dbReference>
<dbReference type="AlphaFoldDB" id="A0P561"/>
<evidence type="ECO:0000313" key="2">
    <source>
        <dbReference type="EMBL" id="EAV46671.1"/>
    </source>
</evidence>
<protein>
    <submittedName>
        <fullName evidence="2">Isochorismatase hydrolase</fullName>
    </submittedName>
</protein>
<dbReference type="PANTHER" id="PTHR14119:SF3">
    <property type="entry name" value="ISOCHORISMATASE DOMAIN-CONTAINING PROTEIN 2"/>
    <property type="match status" value="1"/>
</dbReference>
<comment type="caution">
    <text evidence="2">The sequence shown here is derived from an EMBL/GenBank/DDBJ whole genome shotgun (WGS) entry which is preliminary data.</text>
</comment>
<dbReference type="Proteomes" id="UP000054262">
    <property type="component" value="Unassembled WGS sequence"/>
</dbReference>
<gene>
    <name evidence="2" type="ORF">MB2181_01320</name>
</gene>
<dbReference type="Gene3D" id="3.40.50.850">
    <property type="entry name" value="Isochorismatase-like"/>
    <property type="match status" value="1"/>
</dbReference>
<dbReference type="PANTHER" id="PTHR14119">
    <property type="entry name" value="HYDROLASE"/>
    <property type="match status" value="1"/>
</dbReference>
<dbReference type="EMBL" id="AAUX01000001">
    <property type="protein sequence ID" value="EAV46671.1"/>
    <property type="molecule type" value="Genomic_DNA"/>
</dbReference>
<reference evidence="2 3" key="1">
    <citation type="submission" date="2006-11" db="EMBL/GenBank/DDBJ databases">
        <authorList>
            <person name="Giovannoni S."/>
            <person name="Vergin K."/>
            <person name="Ferriera S."/>
            <person name="Johnson J."/>
            <person name="Kravitz S."/>
            <person name="Beeson K."/>
            <person name="Sutton G."/>
            <person name="Rogers Y.-H."/>
            <person name="Friedman R."/>
            <person name="Frazier M."/>
            <person name="Venter J.C."/>
        </authorList>
    </citation>
    <scope>NUCLEOTIDE SEQUENCE [LARGE SCALE GENOMIC DNA]</scope>
    <source>
        <strain evidence="2 3">HTCC2181</strain>
    </source>
</reference>
<name>A0P561_9PROT</name>
<dbReference type="InterPro" id="IPR000868">
    <property type="entry name" value="Isochorismatase-like_dom"/>
</dbReference>
<evidence type="ECO:0000313" key="3">
    <source>
        <dbReference type="Proteomes" id="UP000054262"/>
    </source>
</evidence>
<keyword evidence="3" id="KW-1185">Reference proteome</keyword>
<organism evidence="2 3">
    <name type="scientific">Methylophilales bacterium HTCC2181</name>
    <dbReference type="NCBI Taxonomy" id="383631"/>
    <lineage>
        <taxon>Bacteria</taxon>
        <taxon>Pseudomonadati</taxon>
        <taxon>Pseudomonadota</taxon>
        <taxon>Betaproteobacteria</taxon>
        <taxon>Nitrosomonadales</taxon>
        <taxon>OM43 clade</taxon>
    </lineage>
</organism>
<accession>A0P561</accession>